<feature type="transmembrane region" description="Helical" evidence="10">
    <location>
        <begin position="128"/>
        <end position="148"/>
    </location>
</feature>
<dbReference type="GO" id="GO:0015297">
    <property type="term" value="F:antiporter activity"/>
    <property type="evidence" value="ECO:0007669"/>
    <property type="project" value="UniProtKB-KW"/>
</dbReference>
<evidence type="ECO:0000256" key="6">
    <source>
        <dbReference type="ARBA" id="ARBA00022989"/>
    </source>
</evidence>
<evidence type="ECO:0000256" key="5">
    <source>
        <dbReference type="ARBA" id="ARBA00022692"/>
    </source>
</evidence>
<dbReference type="EMBL" id="CP013355">
    <property type="protein sequence ID" value="AMC09873.1"/>
    <property type="molecule type" value="Genomic_DNA"/>
</dbReference>
<dbReference type="GO" id="GO:0006811">
    <property type="term" value="P:monoatomic ion transport"/>
    <property type="evidence" value="ECO:0007669"/>
    <property type="project" value="UniProtKB-KW"/>
</dbReference>
<evidence type="ECO:0000256" key="3">
    <source>
        <dbReference type="ARBA" id="ARBA00022449"/>
    </source>
</evidence>
<keyword evidence="8 10" id="KW-0472">Membrane</keyword>
<dbReference type="OrthoDB" id="9780160at2"/>
<evidence type="ECO:0000256" key="1">
    <source>
        <dbReference type="ARBA" id="ARBA00004651"/>
    </source>
</evidence>
<dbReference type="NCBIfam" id="TIGR00797">
    <property type="entry name" value="matE"/>
    <property type="match status" value="1"/>
</dbReference>
<dbReference type="PANTHER" id="PTHR43298:SF2">
    <property type="entry name" value="FMN_FAD EXPORTER YEEO-RELATED"/>
    <property type="match status" value="1"/>
</dbReference>
<organism evidence="11 12">
    <name type="scientific">Lutibacter profundi</name>
    <dbReference type="NCBI Taxonomy" id="1622118"/>
    <lineage>
        <taxon>Bacteria</taxon>
        <taxon>Pseudomonadati</taxon>
        <taxon>Bacteroidota</taxon>
        <taxon>Flavobacteriia</taxon>
        <taxon>Flavobacteriales</taxon>
        <taxon>Flavobacteriaceae</taxon>
        <taxon>Lutibacter</taxon>
    </lineage>
</organism>
<dbReference type="Pfam" id="PF01554">
    <property type="entry name" value="MatE"/>
    <property type="match status" value="2"/>
</dbReference>
<accession>A0A0X8G4G4</accession>
<keyword evidence="12" id="KW-1185">Reference proteome</keyword>
<comment type="subcellular location">
    <subcellularLocation>
        <location evidence="1">Cell membrane</location>
        <topology evidence="1">Multi-pass membrane protein</topology>
    </subcellularLocation>
</comment>
<reference evidence="11 12" key="2">
    <citation type="journal article" date="2016" name="Int. J. Syst. Evol. Microbiol.">
        <title>Lutibacter profundi sp. nov., isolated from a deep-sea hydrothermal system on the Arctic Mid-Ocean Ridge and emended description of the genus Lutibacter.</title>
        <authorList>
            <person name="Le Moine Bauer S."/>
            <person name="Roalkvam I."/>
            <person name="Steen I.H."/>
            <person name="Dahle H."/>
        </authorList>
    </citation>
    <scope>NUCLEOTIDE SEQUENCE [LARGE SCALE GENOMIC DNA]</scope>
    <source>
        <strain evidence="11 12">LP1</strain>
    </source>
</reference>
<dbReference type="PATRIC" id="fig|1622118.3.peg.147"/>
<dbReference type="CDD" id="cd13131">
    <property type="entry name" value="MATE_NorM_like"/>
    <property type="match status" value="1"/>
</dbReference>
<feature type="transmembrane region" description="Helical" evidence="10">
    <location>
        <begin position="12"/>
        <end position="33"/>
    </location>
</feature>
<feature type="transmembrane region" description="Helical" evidence="10">
    <location>
        <begin position="94"/>
        <end position="116"/>
    </location>
</feature>
<dbReference type="STRING" id="1622118.Lupro_00720"/>
<gene>
    <name evidence="11" type="ORF">Lupro_00720</name>
</gene>
<sequence>MKLKNYTSEFKNNLKLATPIMMGSLGHLLVGLIDDIMVGRLGPVELAATSLGNSLVFIALSIGIGFSFAITPLIAESDGEGDEEKGRNIFQHGLILMTILGIAVFGMLLFIKPILYHLDQPEEVVALAIPYYEIVAMSMIPLMIFQGFKQFADGLSQTKYAMYATILTNVVNIILNFALIYGIWIFPRLELVGAAIGTLISRIVMVVFLYIVLMKKQKFVVYMKRLQFHEIKIKTFKKIISIGFPTALQMLFEVGLFTASVLLAGTLGALPQAANQIALKLASTTFMIAVGIGVAATIRVSNQKGLNNFIELRRIAFSNFLLILIIMFTFSIAFMLFRNVLPWMFTDNLEVIEIASSLLIIAGFFQLSDGLQAVILGGLRGLQDVNIPSGITFIAYWIIGFPVCYYLGRVAGLGTLGIWIGLLTALTSSAIMLFFRFNYLSKKLIKEKNGLT</sequence>
<feature type="transmembrane region" description="Helical" evidence="10">
    <location>
        <begin position="160"/>
        <end position="185"/>
    </location>
</feature>
<dbReference type="KEGG" id="lut:Lupro_00720"/>
<feature type="transmembrane region" description="Helical" evidence="10">
    <location>
        <begin position="53"/>
        <end position="74"/>
    </location>
</feature>
<keyword evidence="7" id="KW-0406">Ion transport</keyword>
<feature type="transmembrane region" description="Helical" evidence="10">
    <location>
        <begin position="242"/>
        <end position="265"/>
    </location>
</feature>
<keyword evidence="4" id="KW-1003">Cell membrane</keyword>
<feature type="transmembrane region" description="Helical" evidence="10">
    <location>
        <begin position="319"/>
        <end position="337"/>
    </location>
</feature>
<protein>
    <recommendedName>
        <fullName evidence="9">Multidrug-efflux transporter</fullName>
    </recommendedName>
</protein>
<evidence type="ECO:0000256" key="4">
    <source>
        <dbReference type="ARBA" id="ARBA00022475"/>
    </source>
</evidence>
<evidence type="ECO:0000256" key="2">
    <source>
        <dbReference type="ARBA" id="ARBA00022448"/>
    </source>
</evidence>
<proteinExistence type="predicted"/>
<dbReference type="PIRSF" id="PIRSF006603">
    <property type="entry name" value="DinF"/>
    <property type="match status" value="1"/>
</dbReference>
<keyword evidence="5 10" id="KW-0812">Transmembrane</keyword>
<dbReference type="AlphaFoldDB" id="A0A0X8G4G4"/>
<dbReference type="GO" id="GO:0042910">
    <property type="term" value="F:xenobiotic transmembrane transporter activity"/>
    <property type="evidence" value="ECO:0007669"/>
    <property type="project" value="InterPro"/>
</dbReference>
<dbReference type="InterPro" id="IPR048279">
    <property type="entry name" value="MdtK-like"/>
</dbReference>
<evidence type="ECO:0000256" key="9">
    <source>
        <dbReference type="ARBA" id="ARBA00031636"/>
    </source>
</evidence>
<dbReference type="Proteomes" id="UP000059672">
    <property type="component" value="Chromosome"/>
</dbReference>
<reference evidence="12" key="1">
    <citation type="submission" date="2015-12" db="EMBL/GenBank/DDBJ databases">
        <title>Complete genome sequence of Lutibacter profundus strain LP1.</title>
        <authorList>
            <person name="Wissuwa J."/>
            <person name="Le Moine Bauer S."/>
            <person name="Stokke R."/>
            <person name="Dahle H."/>
            <person name="Steen I.H."/>
        </authorList>
    </citation>
    <scope>NUCLEOTIDE SEQUENCE [LARGE SCALE GENOMIC DNA]</scope>
    <source>
        <strain evidence="12">LP1</strain>
    </source>
</reference>
<keyword evidence="2" id="KW-0813">Transport</keyword>
<evidence type="ECO:0000313" key="11">
    <source>
        <dbReference type="EMBL" id="AMC09873.1"/>
    </source>
</evidence>
<feature type="transmembrane region" description="Helical" evidence="10">
    <location>
        <begin position="191"/>
        <end position="213"/>
    </location>
</feature>
<evidence type="ECO:0000256" key="8">
    <source>
        <dbReference type="ARBA" id="ARBA00023136"/>
    </source>
</evidence>
<feature type="transmembrane region" description="Helical" evidence="10">
    <location>
        <begin position="357"/>
        <end position="379"/>
    </location>
</feature>
<evidence type="ECO:0000256" key="10">
    <source>
        <dbReference type="SAM" id="Phobius"/>
    </source>
</evidence>
<keyword evidence="6 10" id="KW-1133">Transmembrane helix</keyword>
<evidence type="ECO:0000313" key="12">
    <source>
        <dbReference type="Proteomes" id="UP000059672"/>
    </source>
</evidence>
<dbReference type="PANTHER" id="PTHR43298">
    <property type="entry name" value="MULTIDRUG RESISTANCE PROTEIN NORM-RELATED"/>
    <property type="match status" value="1"/>
</dbReference>
<feature type="transmembrane region" description="Helical" evidence="10">
    <location>
        <begin position="414"/>
        <end position="435"/>
    </location>
</feature>
<dbReference type="InterPro" id="IPR050222">
    <property type="entry name" value="MATE_MdtK"/>
</dbReference>
<feature type="transmembrane region" description="Helical" evidence="10">
    <location>
        <begin position="391"/>
        <end position="408"/>
    </location>
</feature>
<feature type="transmembrane region" description="Helical" evidence="10">
    <location>
        <begin position="277"/>
        <end position="298"/>
    </location>
</feature>
<name>A0A0X8G4G4_9FLAO</name>
<keyword evidence="3" id="KW-0050">Antiport</keyword>
<dbReference type="RefSeq" id="WP_068205591.1">
    <property type="nucleotide sequence ID" value="NZ_CP013355.1"/>
</dbReference>
<evidence type="ECO:0000256" key="7">
    <source>
        <dbReference type="ARBA" id="ARBA00023065"/>
    </source>
</evidence>
<dbReference type="InterPro" id="IPR002528">
    <property type="entry name" value="MATE_fam"/>
</dbReference>
<dbReference type="GO" id="GO:0005886">
    <property type="term" value="C:plasma membrane"/>
    <property type="evidence" value="ECO:0007669"/>
    <property type="project" value="UniProtKB-SubCell"/>
</dbReference>